<feature type="domain" description="Aminoglycoside phosphotransferase" evidence="1">
    <location>
        <begin position="33"/>
        <end position="260"/>
    </location>
</feature>
<dbReference type="InterPro" id="IPR002575">
    <property type="entry name" value="Aminoglycoside_PTrfase"/>
</dbReference>
<organism evidence="2 3">
    <name type="scientific">Frigidibacter mobilis</name>
    <dbReference type="NCBI Taxonomy" id="1335048"/>
    <lineage>
        <taxon>Bacteria</taxon>
        <taxon>Pseudomonadati</taxon>
        <taxon>Pseudomonadota</taxon>
        <taxon>Alphaproteobacteria</taxon>
        <taxon>Rhodobacterales</taxon>
        <taxon>Paracoccaceae</taxon>
        <taxon>Frigidibacter</taxon>
    </lineage>
</organism>
<name>A0A159Z8M8_9RHOB</name>
<reference evidence="2 3" key="1">
    <citation type="submission" date="2015-09" db="EMBL/GenBank/DDBJ databases">
        <title>Complete genome sequence of Defluviimonas alba cai42t isolated from an oilfield in Xinjiang.</title>
        <authorList>
            <person name="Geng S."/>
            <person name="Pan X."/>
            <person name="Wu X."/>
        </authorList>
    </citation>
    <scope>NUCLEOTIDE SEQUENCE [LARGE SCALE GENOMIC DNA]</scope>
    <source>
        <strain evidence="3">cai42</strain>
    </source>
</reference>
<gene>
    <name evidence="2" type="ORF">AKL17_4677</name>
</gene>
<evidence type="ECO:0000313" key="3">
    <source>
        <dbReference type="Proteomes" id="UP000076128"/>
    </source>
</evidence>
<sequence length="295" mass="32111">MMHPDESPSDAAFVQRLLREQAPHWAGLPLHRLASSGTDNAIYRLGDRLSVRLPRRPSAVALLAKELDWLPQMADLPLAVPQLRFRGRAERGTPFDFGIFDWMEGQIATPQHIADSRAAALALADFLQALHRKATAGAPPAGALNSRRGIPLDGLTPAMLPAIALLADEIDGLRAQGLWQEACAAGFRGAPVWLHGDLKADNLIARDGHLRGVIDWGLSAVGDPAADYAAAWSWIDPSARTAFRDRLGLGDDDWLRARGWALYGAVIALSYYRGGRNEALCRQSRLTLSRLGLLL</sequence>
<dbReference type="InterPro" id="IPR051678">
    <property type="entry name" value="AGP_Transferase"/>
</dbReference>
<proteinExistence type="predicted"/>
<dbReference type="InterPro" id="IPR011009">
    <property type="entry name" value="Kinase-like_dom_sf"/>
</dbReference>
<dbReference type="STRING" id="1335048.AKL17_4677"/>
<evidence type="ECO:0000259" key="1">
    <source>
        <dbReference type="Pfam" id="PF01636"/>
    </source>
</evidence>
<dbReference type="Gene3D" id="3.90.1200.10">
    <property type="match status" value="1"/>
</dbReference>
<evidence type="ECO:0000313" key="2">
    <source>
        <dbReference type="EMBL" id="AMY71887.1"/>
    </source>
</evidence>
<dbReference type="PANTHER" id="PTHR21310">
    <property type="entry name" value="AMINOGLYCOSIDE PHOSPHOTRANSFERASE-RELATED-RELATED"/>
    <property type="match status" value="1"/>
</dbReference>
<dbReference type="PANTHER" id="PTHR21310:SF42">
    <property type="entry name" value="BIFUNCTIONAL AAC_APH"/>
    <property type="match status" value="1"/>
</dbReference>
<dbReference type="Pfam" id="PF01636">
    <property type="entry name" value="APH"/>
    <property type="match status" value="1"/>
</dbReference>
<dbReference type="AlphaFoldDB" id="A0A159Z8M8"/>
<dbReference type="SUPFAM" id="SSF56112">
    <property type="entry name" value="Protein kinase-like (PK-like)"/>
    <property type="match status" value="1"/>
</dbReference>
<dbReference type="Gene3D" id="3.30.200.20">
    <property type="entry name" value="Phosphorylase Kinase, domain 1"/>
    <property type="match status" value="1"/>
</dbReference>
<keyword evidence="3" id="KW-1185">Reference proteome</keyword>
<dbReference type="PATRIC" id="fig|1335048.3.peg.4855"/>
<dbReference type="EMBL" id="CP012661">
    <property type="protein sequence ID" value="AMY71887.1"/>
    <property type="molecule type" value="Genomic_DNA"/>
</dbReference>
<dbReference type="OrthoDB" id="3806873at2"/>
<keyword evidence="2" id="KW-0808">Transferase</keyword>
<dbReference type="KEGG" id="daa:AKL17_4677"/>
<dbReference type="GO" id="GO:0016740">
    <property type="term" value="F:transferase activity"/>
    <property type="evidence" value="ECO:0007669"/>
    <property type="project" value="UniProtKB-KW"/>
</dbReference>
<accession>A0A159Z8M8</accession>
<dbReference type="Proteomes" id="UP000076128">
    <property type="component" value="Chromosome"/>
</dbReference>
<protein>
    <submittedName>
        <fullName evidence="2">Aminoglycoside phosphotransferase</fullName>
    </submittedName>
</protein>